<dbReference type="PROSITE" id="PS51257">
    <property type="entry name" value="PROKAR_LIPOPROTEIN"/>
    <property type="match status" value="1"/>
</dbReference>
<comment type="caution">
    <text evidence="1">The sequence shown here is derived from an EMBL/GenBank/DDBJ whole genome shotgun (WGS) entry which is preliminary data.</text>
</comment>
<reference evidence="1 2" key="1">
    <citation type="submission" date="2020-08" db="EMBL/GenBank/DDBJ databases">
        <title>A Genomic Blueprint of the Chicken Gut Microbiome.</title>
        <authorList>
            <person name="Gilroy R."/>
            <person name="Ravi A."/>
            <person name="Getino M."/>
            <person name="Pursley I."/>
            <person name="Horton D.L."/>
            <person name="Alikhan N.-F."/>
            <person name="Baker D."/>
            <person name="Gharbi K."/>
            <person name="Hall N."/>
            <person name="Watson M."/>
            <person name="Adriaenssens E.M."/>
            <person name="Foster-Nyarko E."/>
            <person name="Jarju S."/>
            <person name="Secka A."/>
            <person name="Antonio M."/>
            <person name="Oren A."/>
            <person name="Chaudhuri R."/>
            <person name="La Ragione R.M."/>
            <person name="Hildebrand F."/>
            <person name="Pallen M.J."/>
        </authorList>
    </citation>
    <scope>NUCLEOTIDE SEQUENCE [LARGE SCALE GENOMIC DNA]</scope>
    <source>
        <strain evidence="1 2">Sa1YUN3</strain>
    </source>
</reference>
<organism evidence="1 2">
    <name type="scientific">Phocaeicola faecium</name>
    <dbReference type="NCBI Taxonomy" id="2762213"/>
    <lineage>
        <taxon>Bacteria</taxon>
        <taxon>Pseudomonadati</taxon>
        <taxon>Bacteroidota</taxon>
        <taxon>Bacteroidia</taxon>
        <taxon>Bacteroidales</taxon>
        <taxon>Bacteroidaceae</taxon>
        <taxon>Phocaeicola</taxon>
    </lineage>
</organism>
<evidence type="ECO:0000313" key="2">
    <source>
        <dbReference type="Proteomes" id="UP000616346"/>
    </source>
</evidence>
<dbReference type="RefSeq" id="WP_178256740.1">
    <property type="nucleotide sequence ID" value="NZ_JACSPQ010000017.1"/>
</dbReference>
<evidence type="ECO:0000313" key="1">
    <source>
        <dbReference type="EMBL" id="MBD8002876.1"/>
    </source>
</evidence>
<name>A0ABR8VE27_9BACT</name>
<keyword evidence="2" id="KW-1185">Reference proteome</keyword>
<sequence>MNKVISILIFAAFILTFTGCKKKRNNNVIYDTIGRKIEMNIHKCHSTQFTILRYIDNPSCTSCQLKLGEWKIYHKKLKKKFGDKVNLFFLCETKNIKDARFLFEIYGFDDMAVVDSSINFYDTYKLNPILGKDVVFLLDSTNTILSIGNPNDNLKIDSLFTSLMLGNFSKNK</sequence>
<dbReference type="EMBL" id="JACSPQ010000017">
    <property type="protein sequence ID" value="MBD8002876.1"/>
    <property type="molecule type" value="Genomic_DNA"/>
</dbReference>
<proteinExistence type="predicted"/>
<accession>A0ABR8VE27</accession>
<dbReference type="Proteomes" id="UP000616346">
    <property type="component" value="Unassembled WGS sequence"/>
</dbReference>
<gene>
    <name evidence="1" type="ORF">H9626_11745</name>
</gene>
<protein>
    <submittedName>
        <fullName evidence="1">Uncharacterized protein</fullName>
    </submittedName>
</protein>